<reference evidence="2 3" key="1">
    <citation type="submission" date="2017-11" db="EMBL/GenBank/DDBJ databases">
        <title>Genomic Encyclopedia of Archaeal and Bacterial Type Strains, Phase II (KMG-II): From Individual Species to Whole Genera.</title>
        <authorList>
            <person name="Goeker M."/>
        </authorList>
    </citation>
    <scope>NUCLEOTIDE SEQUENCE [LARGE SCALE GENOMIC DNA]</scope>
    <source>
        <strain evidence="2 3">DSM 27268</strain>
    </source>
</reference>
<protein>
    <submittedName>
        <fullName evidence="2">Uncharacterized protein</fullName>
    </submittedName>
</protein>
<dbReference type="AlphaFoldDB" id="A0A2M9CSY9"/>
<organism evidence="2 3">
    <name type="scientific">Thermoflavifilum aggregans</name>
    <dbReference type="NCBI Taxonomy" id="454188"/>
    <lineage>
        <taxon>Bacteria</taxon>
        <taxon>Pseudomonadati</taxon>
        <taxon>Bacteroidota</taxon>
        <taxon>Chitinophagia</taxon>
        <taxon>Chitinophagales</taxon>
        <taxon>Chitinophagaceae</taxon>
        <taxon>Thermoflavifilum</taxon>
    </lineage>
</organism>
<evidence type="ECO:0000256" key="1">
    <source>
        <dbReference type="SAM" id="MobiDB-lite"/>
    </source>
</evidence>
<comment type="caution">
    <text evidence="2">The sequence shown here is derived from an EMBL/GenBank/DDBJ whole genome shotgun (WGS) entry which is preliminary data.</text>
</comment>
<evidence type="ECO:0000313" key="3">
    <source>
        <dbReference type="Proteomes" id="UP000230000"/>
    </source>
</evidence>
<name>A0A2M9CSY9_9BACT</name>
<feature type="region of interest" description="Disordered" evidence="1">
    <location>
        <begin position="136"/>
        <end position="163"/>
    </location>
</feature>
<keyword evidence="3" id="KW-1185">Reference proteome</keyword>
<proteinExistence type="predicted"/>
<dbReference type="EMBL" id="PGFG01000001">
    <property type="protein sequence ID" value="PJJ75050.1"/>
    <property type="molecule type" value="Genomic_DNA"/>
</dbReference>
<evidence type="ECO:0000313" key="2">
    <source>
        <dbReference type="EMBL" id="PJJ75050.1"/>
    </source>
</evidence>
<dbReference type="RefSeq" id="WP_100313711.1">
    <property type="nucleotide sequence ID" value="NZ_PGFG01000001.1"/>
</dbReference>
<feature type="compositionally biased region" description="Low complexity" evidence="1">
    <location>
        <begin position="144"/>
        <end position="163"/>
    </location>
</feature>
<dbReference type="OrthoDB" id="834854at2"/>
<accession>A0A2M9CSY9</accession>
<dbReference type="Proteomes" id="UP000230000">
    <property type="component" value="Unassembled WGS sequence"/>
</dbReference>
<sequence>MIKQSFILKKNKKWVIIDLFDIRPSNGNAAEDARNDWNEIVAPNYVVKNDISTEFQEIDSWQLTAQSVTTSGILKFNVSLITFSCSYGHASILLVNNDFQNILDGPITDFISSLKVVSPQEALAYIKPSNNANVPFANTQLPGSQSQSSINQNNNDNNNASTNNIVSAVSANPYNPPFPTPGEQPVKASIMMDVGWFVEATNDYIQYTKKDIKVIQYFFVAPQNPNSNTPDEDLFWQKYLNQYFSTDTYNKYPNDPYDFLNRIAFASCNAVYRGDGKTYFIAWMVSNYCSYLAITSSEQVYNSYFKHPNELAGMERFNNFPVTTQEIQGKWVSTSFAGAQMYSSITGYYAGMAVATSATSFEFSGNMFNKSTQGATGMVGSMQTFSSETKGTFKVNDYTLVTTEVGSEPDAKEYYCAFKYAKNAKILFLQDKKYSGMTYYLIKK</sequence>
<gene>
    <name evidence="2" type="ORF">BXY57_0618</name>
</gene>